<feature type="domain" description="Gfo/Idh/MocA-like oxidoreductase N-terminal" evidence="3">
    <location>
        <begin position="10"/>
        <end position="129"/>
    </location>
</feature>
<dbReference type="GO" id="GO:0006740">
    <property type="term" value="P:NADPH regeneration"/>
    <property type="evidence" value="ECO:0007669"/>
    <property type="project" value="TreeGrafter"/>
</dbReference>
<dbReference type="PANTHER" id="PTHR42840">
    <property type="entry name" value="NAD(P)-BINDING ROSSMANN-FOLD SUPERFAMILY PROTEIN-RELATED"/>
    <property type="match status" value="1"/>
</dbReference>
<dbReference type="Gene3D" id="3.30.360.10">
    <property type="entry name" value="Dihydrodipicolinate Reductase, domain 2"/>
    <property type="match status" value="1"/>
</dbReference>
<dbReference type="PANTHER" id="PTHR42840:SF3">
    <property type="entry name" value="BINDING ROSSMANN FOLD OXIDOREDUCTASE, PUTATIVE (AFU_ORTHOLOGUE AFUA_2G10240)-RELATED"/>
    <property type="match status" value="1"/>
</dbReference>
<dbReference type="AlphaFoldDB" id="A0A6F9D5L7"/>
<comment type="similarity">
    <text evidence="1">Belongs to the Gfo/Idh/MocA family.</text>
</comment>
<evidence type="ECO:0000256" key="2">
    <source>
        <dbReference type="ARBA" id="ARBA00023002"/>
    </source>
</evidence>
<feature type="domain" description="GFO/IDH/MocA-like oxidoreductase" evidence="4">
    <location>
        <begin position="146"/>
        <end position="256"/>
    </location>
</feature>
<dbReference type="Gene3D" id="3.40.50.720">
    <property type="entry name" value="NAD(P)-binding Rossmann-like Domain"/>
    <property type="match status" value="1"/>
</dbReference>
<dbReference type="InterPro" id="IPR036291">
    <property type="entry name" value="NAD(P)-bd_dom_sf"/>
</dbReference>
<dbReference type="GO" id="GO:0000166">
    <property type="term" value="F:nucleotide binding"/>
    <property type="evidence" value="ECO:0007669"/>
    <property type="project" value="InterPro"/>
</dbReference>
<accession>A0A6F9D5L7</accession>
<evidence type="ECO:0000313" key="5">
    <source>
        <dbReference type="EMBL" id="CAB3220832.1"/>
    </source>
</evidence>
<dbReference type="GO" id="GO:0016491">
    <property type="term" value="F:oxidoreductase activity"/>
    <property type="evidence" value="ECO:0007669"/>
    <property type="project" value="UniProtKB-KW"/>
</dbReference>
<protein>
    <submittedName>
        <fullName evidence="5">Trans-1,2-dihydrobenzene-1,2-diol dehydrogenase</fullName>
    </submittedName>
</protein>
<dbReference type="InterPro" id="IPR000683">
    <property type="entry name" value="Gfo/Idh/MocA-like_OxRdtase_N"/>
</dbReference>
<keyword evidence="2" id="KW-0560">Oxidoreductase</keyword>
<organism evidence="5">
    <name type="scientific">Phallusia mammillata</name>
    <dbReference type="NCBI Taxonomy" id="59560"/>
    <lineage>
        <taxon>Eukaryota</taxon>
        <taxon>Metazoa</taxon>
        <taxon>Chordata</taxon>
        <taxon>Tunicata</taxon>
        <taxon>Ascidiacea</taxon>
        <taxon>Phlebobranchia</taxon>
        <taxon>Ascidiidae</taxon>
        <taxon>Phallusia</taxon>
    </lineage>
</organism>
<evidence type="ECO:0000256" key="1">
    <source>
        <dbReference type="ARBA" id="ARBA00010928"/>
    </source>
</evidence>
<name>A0A6F9D5L7_9ASCI</name>
<dbReference type="Pfam" id="PF22725">
    <property type="entry name" value="GFO_IDH_MocA_C3"/>
    <property type="match status" value="1"/>
</dbReference>
<dbReference type="InterPro" id="IPR055170">
    <property type="entry name" value="GFO_IDH_MocA-like_dom"/>
</dbReference>
<evidence type="ECO:0000259" key="4">
    <source>
        <dbReference type="Pfam" id="PF22725"/>
    </source>
</evidence>
<dbReference type="GO" id="GO:0005737">
    <property type="term" value="C:cytoplasm"/>
    <property type="evidence" value="ECO:0007669"/>
    <property type="project" value="TreeGrafter"/>
</dbReference>
<dbReference type="Pfam" id="PF01408">
    <property type="entry name" value="GFO_IDH_MocA"/>
    <property type="match status" value="1"/>
</dbReference>
<reference evidence="5" key="1">
    <citation type="submission" date="2020-04" db="EMBL/GenBank/DDBJ databases">
        <authorList>
            <person name="Neveu A P."/>
        </authorList>
    </citation>
    <scope>NUCLEOTIDE SEQUENCE</scope>
    <source>
        <tissue evidence="5">Whole embryo</tissue>
    </source>
</reference>
<proteinExistence type="evidence at transcript level"/>
<evidence type="ECO:0000259" key="3">
    <source>
        <dbReference type="Pfam" id="PF01408"/>
    </source>
</evidence>
<gene>
    <name evidence="5" type="primary">Akr1c2-002</name>
</gene>
<dbReference type="SUPFAM" id="SSF55347">
    <property type="entry name" value="Glyceraldehyde-3-phosphate dehydrogenase-like, C-terminal domain"/>
    <property type="match status" value="1"/>
</dbReference>
<sequence length="354" mass="40175">MTDINKQYGIVLCGLGRMGKIHLKNIMGNRKLRLEYIIETDLEKANKTVTENGLNNTKVVDFVNAKQAITDDSVQGVIICTPTHTHEDLVLMTLHAGKHTLCEKPLATNLKKAAECYKLAEKQNVILLCAFNRRFDPQLRELYCRKSELGLVQSIKICSRDSPRPPIEFLRISGGIFHDCIVHDMDMARWMTGEEPEMVYSIAHCHDPEIQALDDHDSVFVVMKFPSGILAHIDVSRHCLFGYDQTVQLYGSKGNLISGNPRKSGLISDGGNVNDDIFYSFTDRYEKAYIQELVHFVELMENPNAECCIKPKDTLQASFLSQAAEDSWKEKRTIDVNKHRNLILGELAEHHLFK</sequence>
<dbReference type="EMBL" id="LR782830">
    <property type="protein sequence ID" value="CAB3220832.1"/>
    <property type="molecule type" value="mRNA"/>
</dbReference>
<dbReference type="SUPFAM" id="SSF51735">
    <property type="entry name" value="NAD(P)-binding Rossmann-fold domains"/>
    <property type="match status" value="1"/>
</dbReference>